<feature type="domain" description="Helicase C-terminal" evidence="1">
    <location>
        <begin position="798"/>
        <end position="963"/>
    </location>
</feature>
<dbReference type="Proteomes" id="UP000198394">
    <property type="component" value="Unassembled WGS sequence"/>
</dbReference>
<dbReference type="InterPro" id="IPR038718">
    <property type="entry name" value="SNF2-like_sf"/>
</dbReference>
<dbReference type="Gene3D" id="3.40.50.10810">
    <property type="entry name" value="Tandem AAA-ATPase domain"/>
    <property type="match status" value="2"/>
</dbReference>
<sequence length="1097" mass="126444">MKHCPDLHKIELYGPRGIGDKEAYCDLIVLDRRGTVYLVSVIGAKADVDQIASLMQDGKVGRLVPPPNNERTGEVLRRTIYAHNKKNSYDEYQTKIDDLVHLLIVSKAAQPSTKERQQWELEERKRLDAGEDPSPLPDEFAELILAWDGDYKTQIYKVLYDRYATPMLPEWKDYIVDQLIEKNLYQPLDVYTFGSNYQLEAGLLKVTEFQLEDIISEGIASYELDFAIMEDGRVQGVLDQCETLDDYLTHFAGELGERIQENIRVRFDPQRDKHHPAFYDVNLHANQQGITGLFPPQADAVMGVANTLKEDKYCFIIGEMGTGKTAMGAVAPYIAQAVIHNTRYPKPYRALVFCPAIMVEKWKREIKERIPNCEVYEIKHWTDVLKLKEKPYRPEKIEYYVMSSELPKHTYPKAPIKDWRYGGKDLEAQKALYEKQLVEAAKEGTALPKAPRFRFQKVEYHRPYGSTHVELRMSETGFHCPSCGGLLTAERGKAADIHFFEQKVGKKWQNKIKAVNYVCNNTVKTKYLPKHRVIDPTKEEQPCGFVLWQPEQLPLDSKQRKISPAWAINKFLRRGFFTYLIADEVHEYKSGDSAVGQALGQLINHTEKQILLTGTLIGGMASDIFYLLARLDAKKLRKESITYKDENLFVKRYGVFEKKFKENDQGQMRAAGQNKRPGISPHLFPLYLMSNCVFLELADLGYALPPYEEIPVFVPMNDEHQRNYDQLEEEIGNKMRQNSFFGGMKYVSTYINAMYQYADTPWNFPSELTMLDDNGKEFVVARPVNMDPNTFTPPKFIELTKILEKEVKEEKRKVLIYVKYTGASAFNQVDAYLYDKLKALGYNVGILRSSGSYDGIKMPANSKDREQWLKDMMKQHDWDVLITNPRLVKVGLDLLQFPTIVYYQMDYSCYDYMQSSRRSWRIKQTQPVRVYTMVYQNTIQSDVLEIIAKKIDAALAMQGKFSEEGLRAMSESDDGMNALAKKLLGEGKLDNFETIHERFQRMNQSYEQMQQAKYEDYEHYEVNPIEGGLETVMKIAKGIISSVTEQSDSSIMTPDELIAYMERFDEMIKVIEDAKSFNKGVKKSEKVVEGQIALALF</sequence>
<keyword evidence="3" id="KW-1185">Reference proteome</keyword>
<dbReference type="AlphaFoldDB" id="A0A226QQR8"/>
<gene>
    <name evidence="2" type="ORF">B9L23_08465</name>
</gene>
<proteinExistence type="predicted"/>
<protein>
    <recommendedName>
        <fullName evidence="1">Helicase C-terminal domain-containing protein</fullName>
    </recommendedName>
</protein>
<name>A0A226QQR8_9BACL</name>
<dbReference type="PANTHER" id="PTHR10799">
    <property type="entry name" value="SNF2/RAD54 HELICASE FAMILY"/>
    <property type="match status" value="1"/>
</dbReference>
<dbReference type="SUPFAM" id="SSF52540">
    <property type="entry name" value="P-loop containing nucleoside triphosphate hydrolases"/>
    <property type="match status" value="2"/>
</dbReference>
<dbReference type="EMBL" id="NDYL01000001">
    <property type="protein sequence ID" value="OXB94886.1"/>
    <property type="molecule type" value="Genomic_DNA"/>
</dbReference>
<dbReference type="InterPro" id="IPR027417">
    <property type="entry name" value="P-loop_NTPase"/>
</dbReference>
<dbReference type="InterPro" id="IPR014001">
    <property type="entry name" value="Helicase_ATP-bd"/>
</dbReference>
<evidence type="ECO:0000313" key="2">
    <source>
        <dbReference type="EMBL" id="OXB94886.1"/>
    </source>
</evidence>
<reference evidence="2 3" key="1">
    <citation type="submission" date="2017-04" db="EMBL/GenBank/DDBJ databases">
        <title>The genome sequence of Parageobacillus galactosidasius DSM 18751.</title>
        <authorList>
            <person name="Ramaloko W.T."/>
            <person name="Koen N."/>
            <person name="Polliack S."/>
            <person name="Aliyu H."/>
            <person name="Lebre P."/>
            <person name="Mohr T."/>
            <person name="Oswald F."/>
            <person name="Zwick M."/>
            <person name="Neumann A."/>
            <person name="Syldatk C."/>
            <person name="Cowan D."/>
            <person name="De Maayer P."/>
        </authorList>
    </citation>
    <scope>NUCLEOTIDE SEQUENCE [LARGE SCALE GENOMIC DNA]</scope>
    <source>
        <strain evidence="2 3">DSM 18751</strain>
    </source>
</reference>
<dbReference type="SMART" id="SM00487">
    <property type="entry name" value="DEXDc"/>
    <property type="match status" value="1"/>
</dbReference>
<dbReference type="InterPro" id="IPR001650">
    <property type="entry name" value="Helicase_C-like"/>
</dbReference>
<evidence type="ECO:0000313" key="3">
    <source>
        <dbReference type="Proteomes" id="UP000198394"/>
    </source>
</evidence>
<organism evidence="2 3">
    <name type="scientific">Parageobacillus galactosidasius</name>
    <dbReference type="NCBI Taxonomy" id="883812"/>
    <lineage>
        <taxon>Bacteria</taxon>
        <taxon>Bacillati</taxon>
        <taxon>Bacillota</taxon>
        <taxon>Bacilli</taxon>
        <taxon>Bacillales</taxon>
        <taxon>Anoxybacillaceae</taxon>
        <taxon>Parageobacillus</taxon>
    </lineage>
</organism>
<dbReference type="RefSeq" id="WP_089097341.1">
    <property type="nucleotide sequence ID" value="NZ_NDYL01000001.1"/>
</dbReference>
<dbReference type="Gene3D" id="3.40.50.300">
    <property type="entry name" value="P-loop containing nucleotide triphosphate hydrolases"/>
    <property type="match status" value="1"/>
</dbReference>
<comment type="caution">
    <text evidence="2">The sequence shown here is derived from an EMBL/GenBank/DDBJ whole genome shotgun (WGS) entry which is preliminary data.</text>
</comment>
<dbReference type="PROSITE" id="PS51194">
    <property type="entry name" value="HELICASE_CTER"/>
    <property type="match status" value="1"/>
</dbReference>
<accession>A0A226QQR8</accession>
<evidence type="ECO:0000259" key="1">
    <source>
        <dbReference type="PROSITE" id="PS51194"/>
    </source>
</evidence>
<dbReference type="Pfam" id="PF00271">
    <property type="entry name" value="Helicase_C"/>
    <property type="match status" value="1"/>
</dbReference>